<dbReference type="Proteomes" id="UP000746612">
    <property type="component" value="Unassembled WGS sequence"/>
</dbReference>
<proteinExistence type="predicted"/>
<protein>
    <submittedName>
        <fullName evidence="2">Uncharacterized protein</fullName>
    </submittedName>
</protein>
<reference evidence="2" key="1">
    <citation type="submission" date="2019-04" db="EMBL/GenBank/DDBJ databases">
        <authorList>
            <person name="Melise S."/>
            <person name="Noan J."/>
            <person name="Okalmin O."/>
        </authorList>
    </citation>
    <scope>NUCLEOTIDE SEQUENCE</scope>
    <source>
        <strain evidence="2">FN9</strain>
    </source>
</reference>
<evidence type="ECO:0000313" key="1">
    <source>
        <dbReference type="EMBL" id="CAG1973485.1"/>
    </source>
</evidence>
<evidence type="ECO:0000313" key="2">
    <source>
        <dbReference type="EMBL" id="VIO58318.1"/>
    </source>
</evidence>
<reference evidence="1" key="2">
    <citation type="submission" date="2021-03" db="EMBL/GenBank/DDBJ databases">
        <authorList>
            <person name="Alouane T."/>
            <person name="Langin T."/>
            <person name="Bonhomme L."/>
        </authorList>
    </citation>
    <scope>NUCLEOTIDE SEQUENCE</scope>
    <source>
        <strain evidence="1">MDC_Fg202</strain>
    </source>
</reference>
<gene>
    <name evidence="2" type="ORF">FUG_LOCUS296871</name>
    <name evidence="1" type="ORF">MDCFG202_LOCUS117602</name>
</gene>
<name>A0A4E9E2L0_GIBZA</name>
<dbReference type="AlphaFoldDB" id="A0A4E9E2L0"/>
<dbReference type="EMBL" id="CAAKMV010000132">
    <property type="protein sequence ID" value="VIO58318.1"/>
    <property type="molecule type" value="Genomic_DNA"/>
</dbReference>
<dbReference type="EMBL" id="CAJPIJ010000094">
    <property type="protein sequence ID" value="CAG1973485.1"/>
    <property type="molecule type" value="Genomic_DNA"/>
</dbReference>
<sequence>MICIASMDNCCSPLHMDIGPQSKPHKSASQFKFLVSVSSLHLNRAFFFNPDPNDDEVFGTQPHDKPTDQMYKINTILLGNNIQNHSILLAERFY</sequence>
<organism evidence="2">
    <name type="scientific">Gibberella zeae</name>
    <name type="common">Wheat head blight fungus</name>
    <name type="synonym">Fusarium graminearum</name>
    <dbReference type="NCBI Taxonomy" id="5518"/>
    <lineage>
        <taxon>Eukaryota</taxon>
        <taxon>Fungi</taxon>
        <taxon>Dikarya</taxon>
        <taxon>Ascomycota</taxon>
        <taxon>Pezizomycotina</taxon>
        <taxon>Sordariomycetes</taxon>
        <taxon>Hypocreomycetidae</taxon>
        <taxon>Hypocreales</taxon>
        <taxon>Nectriaceae</taxon>
        <taxon>Fusarium</taxon>
    </lineage>
</organism>
<accession>A0A4E9E2L0</accession>